<evidence type="ECO:0000313" key="2">
    <source>
        <dbReference type="Proteomes" id="UP001148838"/>
    </source>
</evidence>
<evidence type="ECO:0000313" key="1">
    <source>
        <dbReference type="EMBL" id="KAJ4443421.1"/>
    </source>
</evidence>
<protein>
    <submittedName>
        <fullName evidence="1">Uncharacterized protein</fullName>
    </submittedName>
</protein>
<sequence length="68" mass="8431">MNERRIPRRALEMKVKGVKILGRPQTRWLDPVQLDLKERDYDWERIQEQELCQDRILWRRLCSGMTYN</sequence>
<reference evidence="1 2" key="1">
    <citation type="journal article" date="2022" name="Allergy">
        <title>Genome assembly and annotation of Periplaneta americana reveal a comprehensive cockroach allergen profile.</title>
        <authorList>
            <person name="Wang L."/>
            <person name="Xiong Q."/>
            <person name="Saelim N."/>
            <person name="Wang L."/>
            <person name="Nong W."/>
            <person name="Wan A.T."/>
            <person name="Shi M."/>
            <person name="Liu X."/>
            <person name="Cao Q."/>
            <person name="Hui J.H.L."/>
            <person name="Sookrung N."/>
            <person name="Leung T.F."/>
            <person name="Tungtrongchitr A."/>
            <person name="Tsui S.K.W."/>
        </authorList>
    </citation>
    <scope>NUCLEOTIDE SEQUENCE [LARGE SCALE GENOMIC DNA]</scope>
    <source>
        <strain evidence="1">PWHHKU_190912</strain>
    </source>
</reference>
<comment type="caution">
    <text evidence="1">The sequence shown here is derived from an EMBL/GenBank/DDBJ whole genome shotgun (WGS) entry which is preliminary data.</text>
</comment>
<dbReference type="EMBL" id="JAJSOF020000013">
    <property type="protein sequence ID" value="KAJ4443421.1"/>
    <property type="molecule type" value="Genomic_DNA"/>
</dbReference>
<organism evidence="1 2">
    <name type="scientific">Periplaneta americana</name>
    <name type="common">American cockroach</name>
    <name type="synonym">Blatta americana</name>
    <dbReference type="NCBI Taxonomy" id="6978"/>
    <lineage>
        <taxon>Eukaryota</taxon>
        <taxon>Metazoa</taxon>
        <taxon>Ecdysozoa</taxon>
        <taxon>Arthropoda</taxon>
        <taxon>Hexapoda</taxon>
        <taxon>Insecta</taxon>
        <taxon>Pterygota</taxon>
        <taxon>Neoptera</taxon>
        <taxon>Polyneoptera</taxon>
        <taxon>Dictyoptera</taxon>
        <taxon>Blattodea</taxon>
        <taxon>Blattoidea</taxon>
        <taxon>Blattidae</taxon>
        <taxon>Blattinae</taxon>
        <taxon>Periplaneta</taxon>
    </lineage>
</organism>
<keyword evidence="2" id="KW-1185">Reference proteome</keyword>
<dbReference type="Proteomes" id="UP001148838">
    <property type="component" value="Unassembled WGS sequence"/>
</dbReference>
<proteinExistence type="predicted"/>
<accession>A0ABQ8TBF3</accession>
<gene>
    <name evidence="1" type="ORF">ANN_05089</name>
</gene>
<name>A0ABQ8TBF3_PERAM</name>